<feature type="signal peptide" evidence="1">
    <location>
        <begin position="1"/>
        <end position="20"/>
    </location>
</feature>
<dbReference type="InterPro" id="IPR032466">
    <property type="entry name" value="Metal_Hydrolase"/>
</dbReference>
<comment type="caution">
    <text evidence="3">The sequence shown here is derived from an EMBL/GenBank/DDBJ whole genome shotgun (WGS) entry which is preliminary data.</text>
</comment>
<sequence length="489" mass="52917">MLTRTLAGLSLTLLAHTVSANDVLIRNVTVVSAQHQQPLTQRDVRLVDGRIATVSAEPLSADPADTMVIDGSGKFLVPGLMDSHVHVGSIPGLGFVSSPLAQQHPQLVAAYFDQQPRSFLYHGVTQVMDLGSQDGREAFTSASLHPDFYSCVPIPVVGGYPDTDAEFTLGHSNTFIVDANTPPLEGYAIDASQHSPEAVVARIAKTGTRCIKLYLEDGFGAASHWPLPSDDTLQRVRSAADAHGLQLLAHANAIDMYQIALKHNIDVLSHGLWNWQWPEDKGEPPVSDTLDALIAQRTGYMPTLQVMLALQSMFDEDFLADPARRKVLPPSLVAWFTTPESEAFKQELRDDFGPDTPDDTIHQLLGYGLGRAKRATAYLAQQDYPMLLASDYPSSPSVAAAPGLSTYHELLQMHDAGVSLRAIFEAATVNGPKQFGLADDYGTVAVGKVANLLLLAGNPLSDIQAWNDIDTVFLHGQPIARDSLMVKDD</sequence>
<evidence type="ECO:0000259" key="2">
    <source>
        <dbReference type="Pfam" id="PF01979"/>
    </source>
</evidence>
<organism evidence="3 4">
    <name type="scientific">Fluctibacter halophilus</name>
    <dbReference type="NCBI Taxonomy" id="226011"/>
    <lineage>
        <taxon>Bacteria</taxon>
        <taxon>Pseudomonadati</taxon>
        <taxon>Pseudomonadota</taxon>
        <taxon>Gammaproteobacteria</taxon>
        <taxon>Alteromonadales</taxon>
        <taxon>Alteromonadaceae</taxon>
        <taxon>Fluctibacter</taxon>
    </lineage>
</organism>
<dbReference type="SUPFAM" id="SSF51338">
    <property type="entry name" value="Composite domain of metallo-dependent hydrolases"/>
    <property type="match status" value="1"/>
</dbReference>
<evidence type="ECO:0000256" key="1">
    <source>
        <dbReference type="SAM" id="SignalP"/>
    </source>
</evidence>
<dbReference type="Gene3D" id="3.40.50.10910">
    <property type="entry name" value="Amidohydrolase"/>
    <property type="match status" value="1"/>
</dbReference>
<dbReference type="Gene3D" id="1.20.58.520">
    <property type="entry name" value="Amidohydrolase"/>
    <property type="match status" value="1"/>
</dbReference>
<reference evidence="3 4" key="1">
    <citation type="submission" date="2021-10" db="EMBL/GenBank/DDBJ databases">
        <title>Draft genome of Aestuariibacter halophilus JC2043.</title>
        <authorList>
            <person name="Emsley S.A."/>
            <person name="Pfannmuller K.M."/>
            <person name="Ushijima B."/>
            <person name="Saw J.H."/>
            <person name="Videau P."/>
        </authorList>
    </citation>
    <scope>NUCLEOTIDE SEQUENCE [LARGE SCALE GENOMIC DNA]</scope>
    <source>
        <strain evidence="3 4">JC2043</strain>
    </source>
</reference>
<proteinExistence type="predicted"/>
<gene>
    <name evidence="3" type="ORF">LJ739_11415</name>
</gene>
<dbReference type="InterPro" id="IPR006680">
    <property type="entry name" value="Amidohydro-rel"/>
</dbReference>
<feature type="domain" description="Amidohydrolase-related" evidence="2">
    <location>
        <begin position="408"/>
        <end position="477"/>
    </location>
</feature>
<dbReference type="Proteomes" id="UP001520878">
    <property type="component" value="Unassembled WGS sequence"/>
</dbReference>
<keyword evidence="1" id="KW-0732">Signal</keyword>
<feature type="chain" id="PRO_5047252878" evidence="1">
    <location>
        <begin position="21"/>
        <end position="489"/>
    </location>
</feature>
<dbReference type="PANTHER" id="PTHR43135:SF3">
    <property type="entry name" value="ALPHA-D-RIBOSE 1-METHYLPHOSPHONATE 5-TRIPHOSPHATE DIPHOSPHATASE"/>
    <property type="match status" value="1"/>
</dbReference>
<dbReference type="InterPro" id="IPR051781">
    <property type="entry name" value="Metallo-dep_Hydrolase"/>
</dbReference>
<dbReference type="InterPro" id="IPR011059">
    <property type="entry name" value="Metal-dep_hydrolase_composite"/>
</dbReference>
<feature type="domain" description="Amidohydrolase-related" evidence="2">
    <location>
        <begin position="75"/>
        <end position="253"/>
    </location>
</feature>
<protein>
    <submittedName>
        <fullName evidence="3">Amidohydrolase family protein</fullName>
    </submittedName>
</protein>
<dbReference type="PANTHER" id="PTHR43135">
    <property type="entry name" value="ALPHA-D-RIBOSE 1-METHYLPHOSPHONATE 5-TRIPHOSPHATE DIPHOSPHATASE"/>
    <property type="match status" value="1"/>
</dbReference>
<evidence type="ECO:0000313" key="4">
    <source>
        <dbReference type="Proteomes" id="UP001520878"/>
    </source>
</evidence>
<dbReference type="EMBL" id="JAJEWP010000002">
    <property type="protein sequence ID" value="MCC2616851.1"/>
    <property type="molecule type" value="Genomic_DNA"/>
</dbReference>
<dbReference type="Gene3D" id="2.30.40.10">
    <property type="entry name" value="Urease, subunit C, domain 1"/>
    <property type="match status" value="1"/>
</dbReference>
<dbReference type="RefSeq" id="WP_229160597.1">
    <property type="nucleotide sequence ID" value="NZ_JAJEWP010000002.1"/>
</dbReference>
<dbReference type="Pfam" id="PF01979">
    <property type="entry name" value="Amidohydro_1"/>
    <property type="match status" value="2"/>
</dbReference>
<keyword evidence="4" id="KW-1185">Reference proteome</keyword>
<evidence type="ECO:0000313" key="3">
    <source>
        <dbReference type="EMBL" id="MCC2616851.1"/>
    </source>
</evidence>
<dbReference type="SUPFAM" id="SSF51556">
    <property type="entry name" value="Metallo-dependent hydrolases"/>
    <property type="match status" value="1"/>
</dbReference>
<dbReference type="Gene3D" id="3.30.110.90">
    <property type="entry name" value="Amidohydrolase"/>
    <property type="match status" value="1"/>
</dbReference>
<name>A0ABS8G9R2_9ALTE</name>
<accession>A0ABS8G9R2</accession>